<dbReference type="AlphaFoldDB" id="A0A9N8HE34"/>
<reference evidence="2" key="1">
    <citation type="submission" date="2020-06" db="EMBL/GenBank/DDBJ databases">
        <authorList>
            <consortium name="Plant Systems Biology data submission"/>
        </authorList>
    </citation>
    <scope>NUCLEOTIDE SEQUENCE</scope>
    <source>
        <strain evidence="2">D6</strain>
    </source>
</reference>
<feature type="region of interest" description="Disordered" evidence="1">
    <location>
        <begin position="1"/>
        <end position="54"/>
    </location>
</feature>
<proteinExistence type="predicted"/>
<feature type="region of interest" description="Disordered" evidence="1">
    <location>
        <begin position="195"/>
        <end position="243"/>
    </location>
</feature>
<dbReference type="OrthoDB" id="49560at2759"/>
<protein>
    <submittedName>
        <fullName evidence="2">RNA binding motif protein 17</fullName>
    </submittedName>
</protein>
<feature type="region of interest" description="Disordered" evidence="1">
    <location>
        <begin position="87"/>
        <end position="121"/>
    </location>
</feature>
<organism evidence="2 3">
    <name type="scientific">Seminavis robusta</name>
    <dbReference type="NCBI Taxonomy" id="568900"/>
    <lineage>
        <taxon>Eukaryota</taxon>
        <taxon>Sar</taxon>
        <taxon>Stramenopiles</taxon>
        <taxon>Ochrophyta</taxon>
        <taxon>Bacillariophyta</taxon>
        <taxon>Bacillariophyceae</taxon>
        <taxon>Bacillariophycidae</taxon>
        <taxon>Naviculales</taxon>
        <taxon>Naviculaceae</taxon>
        <taxon>Seminavis</taxon>
    </lineage>
</organism>
<feature type="compositionally biased region" description="Polar residues" evidence="1">
    <location>
        <begin position="109"/>
        <end position="119"/>
    </location>
</feature>
<name>A0A9N8HE34_9STRA</name>
<accession>A0A9N8HE34</accession>
<evidence type="ECO:0000256" key="1">
    <source>
        <dbReference type="SAM" id="MobiDB-lite"/>
    </source>
</evidence>
<feature type="compositionally biased region" description="Basic and acidic residues" evidence="1">
    <location>
        <begin position="167"/>
        <end position="181"/>
    </location>
</feature>
<evidence type="ECO:0000313" key="2">
    <source>
        <dbReference type="EMBL" id="CAB9510821.1"/>
    </source>
</evidence>
<feature type="compositionally biased region" description="Basic and acidic residues" evidence="1">
    <location>
        <begin position="229"/>
        <end position="243"/>
    </location>
</feature>
<comment type="caution">
    <text evidence="2">The sequence shown here is derived from an EMBL/GenBank/DDBJ whole genome shotgun (WGS) entry which is preliminary data.</text>
</comment>
<feature type="region of interest" description="Disordered" evidence="1">
    <location>
        <begin position="167"/>
        <end position="186"/>
    </location>
</feature>
<evidence type="ECO:0000313" key="3">
    <source>
        <dbReference type="Proteomes" id="UP001153069"/>
    </source>
</evidence>
<gene>
    <name evidence="2" type="ORF">SEMRO_454_G146340.1</name>
</gene>
<sequence length="243" mass="26949">MYGGLFGDLPAAKNKKETDEDKDSTVVAVKKAEAPATAVSDPNHKKKDAPKSVAQDIGAAGTAVAFVPTHIGRKRIAPVVIKKKVAPSSLRPAVVDSSRDGHKVEPLQPSHQQEVSQPHHSGVHVVVAQEPEEIRRLHENVTDPYDPYVPNDLLQYWERKAAERERQEMEREAMETMERQRAMQQQIDAERKEMLASGNTSAMVQQQQQLMGRGRGRGGVSNLPAWLVKKQEEESKRKSEGGV</sequence>
<dbReference type="EMBL" id="CAICTM010000453">
    <property type="protein sequence ID" value="CAB9510821.1"/>
    <property type="molecule type" value="Genomic_DNA"/>
</dbReference>
<keyword evidence="3" id="KW-1185">Reference proteome</keyword>
<dbReference type="Proteomes" id="UP001153069">
    <property type="component" value="Unassembled WGS sequence"/>
</dbReference>